<evidence type="ECO:0000256" key="6">
    <source>
        <dbReference type="PROSITE-ProRule" id="PRU00371"/>
    </source>
</evidence>
<evidence type="ECO:0000313" key="10">
    <source>
        <dbReference type="EMBL" id="KAL1398404.1"/>
    </source>
</evidence>
<dbReference type="PROSITE" id="PS50950">
    <property type="entry name" value="ZF_THAP"/>
    <property type="match status" value="1"/>
</dbReference>
<comment type="caution">
    <text evidence="10">The sequence shown here is derived from an EMBL/GenBank/DDBJ whole genome shotgun (WGS) entry which is preliminary data.</text>
</comment>
<evidence type="ECO:0000256" key="4">
    <source>
        <dbReference type="ARBA" id="ARBA00023125"/>
    </source>
</evidence>
<keyword evidence="6" id="KW-0539">Nucleus</keyword>
<evidence type="ECO:0000256" key="1">
    <source>
        <dbReference type="ARBA" id="ARBA00022723"/>
    </source>
</evidence>
<feature type="domain" description="BESS" evidence="9">
    <location>
        <begin position="327"/>
        <end position="366"/>
    </location>
</feature>
<keyword evidence="3" id="KW-0862">Zinc</keyword>
<dbReference type="EMBL" id="JBEHCU010005907">
    <property type="protein sequence ID" value="KAL1398404.1"/>
    <property type="molecule type" value="Genomic_DNA"/>
</dbReference>
<evidence type="ECO:0000256" key="3">
    <source>
        <dbReference type="ARBA" id="ARBA00022833"/>
    </source>
</evidence>
<sequence>MACCIFNGCFNKPFPCGTLVFFNLPKDEPRRRKWLQLSGNEDVQNLPASARRLVCENHFEERYVRRQFHRTTLARDAVPMDHRMRKGDSSVIQIDEALDETNDTIKEEEAPATDKEEILLTLAIEEADYEVLIEHEPSEGSEPKDDLEAHLIEDEESDEEREATECKQNADCSDDLARESDEVVETFEVDVEESGEDHKAQEDVGNTNTLDSSLDVVTTGESKPDENFGHENMTGEQTEESDELVEDAESNKYQLVQLDVVASTAKHKLPNSVESSQQAKRFKNAEVVEPDTSSVSVTPAKPQAIEQPSTSSCTSSVTVAPAAPAKMSEEEYFALSLVGPLQRLPPEKRAIAKMKILTYLVQLECGLTDANL</sequence>
<evidence type="ECO:0000256" key="5">
    <source>
        <dbReference type="PROSITE-ProRule" id="PRU00309"/>
    </source>
</evidence>
<dbReference type="Pfam" id="PF05485">
    <property type="entry name" value="THAP"/>
    <property type="match status" value="1"/>
</dbReference>
<keyword evidence="1" id="KW-0479">Metal-binding</keyword>
<proteinExistence type="predicted"/>
<gene>
    <name evidence="10" type="ORF">pipiens_008997</name>
</gene>
<dbReference type="SMART" id="SM00980">
    <property type="entry name" value="THAP"/>
    <property type="match status" value="1"/>
</dbReference>
<feature type="region of interest" description="Disordered" evidence="7">
    <location>
        <begin position="189"/>
        <end position="248"/>
    </location>
</feature>
<protein>
    <recommendedName>
        <fullName evidence="12">THAP-type domain-containing protein</fullName>
    </recommendedName>
</protein>
<comment type="subcellular location">
    <subcellularLocation>
        <location evidence="6">Nucleus</location>
    </subcellularLocation>
</comment>
<dbReference type="Proteomes" id="UP001562425">
    <property type="component" value="Unassembled WGS sequence"/>
</dbReference>
<evidence type="ECO:0000259" key="8">
    <source>
        <dbReference type="PROSITE" id="PS50950"/>
    </source>
</evidence>
<evidence type="ECO:0008006" key="12">
    <source>
        <dbReference type="Google" id="ProtNLM"/>
    </source>
</evidence>
<feature type="domain" description="THAP-type" evidence="8">
    <location>
        <begin position="1"/>
        <end position="82"/>
    </location>
</feature>
<reference evidence="10 11" key="1">
    <citation type="submission" date="2024-05" db="EMBL/GenBank/DDBJ databases">
        <title>Culex pipiens pipiens assembly and annotation.</title>
        <authorList>
            <person name="Alout H."/>
            <person name="Durand T."/>
        </authorList>
    </citation>
    <scope>NUCLEOTIDE SEQUENCE [LARGE SCALE GENOMIC DNA]</scope>
    <source>
        <strain evidence="10">HA-2024</strain>
        <tissue evidence="10">Whole body</tissue>
    </source>
</reference>
<dbReference type="SMART" id="SM00692">
    <property type="entry name" value="DM3"/>
    <property type="match status" value="1"/>
</dbReference>
<accession>A0ABD1DG53</accession>
<keyword evidence="11" id="KW-1185">Reference proteome</keyword>
<dbReference type="InterPro" id="IPR006612">
    <property type="entry name" value="THAP_Znf"/>
</dbReference>
<evidence type="ECO:0000256" key="2">
    <source>
        <dbReference type="ARBA" id="ARBA00022771"/>
    </source>
</evidence>
<feature type="compositionally biased region" description="Acidic residues" evidence="7">
    <location>
        <begin position="237"/>
        <end position="248"/>
    </location>
</feature>
<dbReference type="InterPro" id="IPR026516">
    <property type="entry name" value="THAP1/10"/>
</dbReference>
<keyword evidence="4 5" id="KW-0238">DNA-binding</keyword>
<evidence type="ECO:0000259" key="9">
    <source>
        <dbReference type="PROSITE" id="PS51031"/>
    </source>
</evidence>
<dbReference type="InterPro" id="IPR004210">
    <property type="entry name" value="BESS_motif"/>
</dbReference>
<name>A0ABD1DG53_CULPP</name>
<dbReference type="PANTHER" id="PTHR46600:SF11">
    <property type="entry name" value="THAP DOMAIN-CONTAINING PROTEIN 10"/>
    <property type="match status" value="1"/>
</dbReference>
<feature type="compositionally biased region" description="Polar residues" evidence="7">
    <location>
        <begin position="204"/>
        <end position="221"/>
    </location>
</feature>
<dbReference type="GO" id="GO:0005634">
    <property type="term" value="C:nucleus"/>
    <property type="evidence" value="ECO:0007669"/>
    <property type="project" value="UniProtKB-SubCell"/>
</dbReference>
<dbReference type="GO" id="GO:0003677">
    <property type="term" value="F:DNA binding"/>
    <property type="evidence" value="ECO:0007669"/>
    <property type="project" value="UniProtKB-UniRule"/>
</dbReference>
<keyword evidence="2 5" id="KW-0863">Zinc-finger</keyword>
<evidence type="ECO:0000313" key="11">
    <source>
        <dbReference type="Proteomes" id="UP001562425"/>
    </source>
</evidence>
<dbReference type="AlphaFoldDB" id="A0ABD1DG53"/>
<feature type="region of interest" description="Disordered" evidence="7">
    <location>
        <begin position="154"/>
        <end position="177"/>
    </location>
</feature>
<organism evidence="10 11">
    <name type="scientific">Culex pipiens pipiens</name>
    <name type="common">Northern house mosquito</name>
    <dbReference type="NCBI Taxonomy" id="38569"/>
    <lineage>
        <taxon>Eukaryota</taxon>
        <taxon>Metazoa</taxon>
        <taxon>Ecdysozoa</taxon>
        <taxon>Arthropoda</taxon>
        <taxon>Hexapoda</taxon>
        <taxon>Insecta</taxon>
        <taxon>Pterygota</taxon>
        <taxon>Neoptera</taxon>
        <taxon>Endopterygota</taxon>
        <taxon>Diptera</taxon>
        <taxon>Nematocera</taxon>
        <taxon>Culicoidea</taxon>
        <taxon>Culicidae</taxon>
        <taxon>Culicinae</taxon>
        <taxon>Culicini</taxon>
        <taxon>Culex</taxon>
        <taxon>Culex</taxon>
    </lineage>
</organism>
<feature type="region of interest" description="Disordered" evidence="7">
    <location>
        <begin position="269"/>
        <end position="313"/>
    </location>
</feature>
<dbReference type="PANTHER" id="PTHR46600">
    <property type="entry name" value="THAP DOMAIN-CONTAINING"/>
    <property type="match status" value="1"/>
</dbReference>
<dbReference type="GO" id="GO:0008270">
    <property type="term" value="F:zinc ion binding"/>
    <property type="evidence" value="ECO:0007669"/>
    <property type="project" value="UniProtKB-KW"/>
</dbReference>
<dbReference type="PROSITE" id="PS51031">
    <property type="entry name" value="BESS"/>
    <property type="match status" value="1"/>
</dbReference>
<dbReference type="SUPFAM" id="SSF57716">
    <property type="entry name" value="Glucocorticoid receptor-like (DNA-binding domain)"/>
    <property type="match status" value="1"/>
</dbReference>
<evidence type="ECO:0000256" key="7">
    <source>
        <dbReference type="SAM" id="MobiDB-lite"/>
    </source>
</evidence>